<dbReference type="STRING" id="28885.EI16_07735"/>
<proteinExistence type="predicted"/>
<sequence>MANKTEKPQWLINMLSILTAMCGLIAFVLFLPALFVVFGLNEVKPGATEFNAAITWGVPLVIFANLLSLLVLKGSTSAMRGMVQKLGFLLTLIADACIVLIIVMRFI</sequence>
<name>A0A067A0R9_HYDMR</name>
<reference evidence="2 3" key="1">
    <citation type="submission" date="2014-04" db="EMBL/GenBank/DDBJ databases">
        <title>Draft genome sequence of Hydrogenovibrio marinus MH-110, a model organism for aerobic H2 metabolism.</title>
        <authorList>
            <person name="Cha H.J."/>
            <person name="Jo B.H."/>
            <person name="Hwang B.H."/>
        </authorList>
    </citation>
    <scope>NUCLEOTIDE SEQUENCE [LARGE SCALE GENOMIC DNA]</scope>
    <source>
        <strain evidence="2 3">MH-110</strain>
    </source>
</reference>
<evidence type="ECO:0000256" key="1">
    <source>
        <dbReference type="SAM" id="Phobius"/>
    </source>
</evidence>
<keyword evidence="1" id="KW-0812">Transmembrane</keyword>
<dbReference type="AlphaFoldDB" id="A0A067A0R9"/>
<accession>A0A067A0R9</accession>
<dbReference type="EMBL" id="JMIU01000001">
    <property type="protein sequence ID" value="KDN96171.1"/>
    <property type="molecule type" value="Genomic_DNA"/>
</dbReference>
<comment type="caution">
    <text evidence="2">The sequence shown here is derived from an EMBL/GenBank/DDBJ whole genome shotgun (WGS) entry which is preliminary data.</text>
</comment>
<dbReference type="Proteomes" id="UP000027341">
    <property type="component" value="Unassembled WGS sequence"/>
</dbReference>
<keyword evidence="1" id="KW-0472">Membrane</keyword>
<keyword evidence="3" id="KW-1185">Reference proteome</keyword>
<gene>
    <name evidence="2" type="ORF">EI16_07735</name>
</gene>
<organism evidence="2 3">
    <name type="scientific">Hydrogenovibrio marinus</name>
    <dbReference type="NCBI Taxonomy" id="28885"/>
    <lineage>
        <taxon>Bacteria</taxon>
        <taxon>Pseudomonadati</taxon>
        <taxon>Pseudomonadota</taxon>
        <taxon>Gammaproteobacteria</taxon>
        <taxon>Thiotrichales</taxon>
        <taxon>Piscirickettsiaceae</taxon>
        <taxon>Hydrogenovibrio</taxon>
    </lineage>
</organism>
<evidence type="ECO:0000313" key="3">
    <source>
        <dbReference type="Proteomes" id="UP000027341"/>
    </source>
</evidence>
<feature type="transmembrane region" description="Helical" evidence="1">
    <location>
        <begin position="52"/>
        <end position="74"/>
    </location>
</feature>
<dbReference type="RefSeq" id="WP_029911757.1">
    <property type="nucleotide sequence ID" value="NZ_AP020335.1"/>
</dbReference>
<protein>
    <submittedName>
        <fullName evidence="2">Uncharacterized protein</fullName>
    </submittedName>
</protein>
<feature type="transmembrane region" description="Helical" evidence="1">
    <location>
        <begin position="86"/>
        <end position="106"/>
    </location>
</feature>
<evidence type="ECO:0000313" key="2">
    <source>
        <dbReference type="EMBL" id="KDN96171.1"/>
    </source>
</evidence>
<keyword evidence="1" id="KW-1133">Transmembrane helix</keyword>
<feature type="transmembrane region" description="Helical" evidence="1">
    <location>
        <begin position="12"/>
        <end position="40"/>
    </location>
</feature>